<sequence>MADSLQSLAEEIFYASSGRGESRGARFLSTLRRGERRQRASAASREVGDHRSGPPRQGAICARVTNVGAVVPRLPGFRLILSQLCGRQAITESDLETAYAAIDLVDSLNMLYLLENGADPDFPSPDEIFHWRTHLAVPVCQRPSKDDLVTLFKPMARPVETLTSKHLCNARDPEHLELLLLLPHMDPNRTSPEGWLPLIAALNRIELENVKLLIAAGADPTLPTYDGFCPLARAAFSNEDEEILRIMAKVASNINVKPGEYTVLRSDAEAGVCRILLECGASMGDDDGLPDLRSALRDLFHSSNTPMPDCLQSMVI</sequence>
<dbReference type="SUPFAM" id="SSF48403">
    <property type="entry name" value="Ankyrin repeat"/>
    <property type="match status" value="1"/>
</dbReference>
<dbReference type="Pfam" id="PF12796">
    <property type="entry name" value="Ank_2"/>
    <property type="match status" value="1"/>
</dbReference>
<evidence type="ECO:0000313" key="2">
    <source>
        <dbReference type="EMBL" id="EFJ19911.1"/>
    </source>
</evidence>
<organism evidence="3">
    <name type="scientific">Selaginella moellendorffii</name>
    <name type="common">Spikemoss</name>
    <dbReference type="NCBI Taxonomy" id="88036"/>
    <lineage>
        <taxon>Eukaryota</taxon>
        <taxon>Viridiplantae</taxon>
        <taxon>Streptophyta</taxon>
        <taxon>Embryophyta</taxon>
        <taxon>Tracheophyta</taxon>
        <taxon>Lycopodiopsida</taxon>
        <taxon>Selaginellales</taxon>
        <taxon>Selaginellaceae</taxon>
        <taxon>Selaginella</taxon>
    </lineage>
</organism>
<evidence type="ECO:0000256" key="1">
    <source>
        <dbReference type="SAM" id="MobiDB-lite"/>
    </source>
</evidence>
<name>D8S6B2_SELML</name>
<keyword evidence="3" id="KW-1185">Reference proteome</keyword>
<protein>
    <submittedName>
        <fullName evidence="2">Uncharacterized protein</fullName>
    </submittedName>
</protein>
<dbReference type="InParanoid" id="D8S6B2"/>
<evidence type="ECO:0000313" key="3">
    <source>
        <dbReference type="Proteomes" id="UP000001514"/>
    </source>
</evidence>
<reference evidence="2 3" key="1">
    <citation type="journal article" date="2011" name="Science">
        <title>The Selaginella genome identifies genetic changes associated with the evolution of vascular plants.</title>
        <authorList>
            <person name="Banks J.A."/>
            <person name="Nishiyama T."/>
            <person name="Hasebe M."/>
            <person name="Bowman J.L."/>
            <person name="Gribskov M."/>
            <person name="dePamphilis C."/>
            <person name="Albert V.A."/>
            <person name="Aono N."/>
            <person name="Aoyama T."/>
            <person name="Ambrose B.A."/>
            <person name="Ashton N.W."/>
            <person name="Axtell M.J."/>
            <person name="Barker E."/>
            <person name="Barker M.S."/>
            <person name="Bennetzen J.L."/>
            <person name="Bonawitz N.D."/>
            <person name="Chapple C."/>
            <person name="Cheng C."/>
            <person name="Correa L.G."/>
            <person name="Dacre M."/>
            <person name="DeBarry J."/>
            <person name="Dreyer I."/>
            <person name="Elias M."/>
            <person name="Engstrom E.M."/>
            <person name="Estelle M."/>
            <person name="Feng L."/>
            <person name="Finet C."/>
            <person name="Floyd S.K."/>
            <person name="Frommer W.B."/>
            <person name="Fujita T."/>
            <person name="Gramzow L."/>
            <person name="Gutensohn M."/>
            <person name="Harholt J."/>
            <person name="Hattori M."/>
            <person name="Heyl A."/>
            <person name="Hirai T."/>
            <person name="Hiwatashi Y."/>
            <person name="Ishikawa M."/>
            <person name="Iwata M."/>
            <person name="Karol K.G."/>
            <person name="Koehler B."/>
            <person name="Kolukisaoglu U."/>
            <person name="Kubo M."/>
            <person name="Kurata T."/>
            <person name="Lalonde S."/>
            <person name="Li K."/>
            <person name="Li Y."/>
            <person name="Litt A."/>
            <person name="Lyons E."/>
            <person name="Manning G."/>
            <person name="Maruyama T."/>
            <person name="Michael T.P."/>
            <person name="Mikami K."/>
            <person name="Miyazaki S."/>
            <person name="Morinaga S."/>
            <person name="Murata T."/>
            <person name="Mueller-Roeber B."/>
            <person name="Nelson D.R."/>
            <person name="Obara M."/>
            <person name="Oguri Y."/>
            <person name="Olmstead R.G."/>
            <person name="Onodera N."/>
            <person name="Petersen B.L."/>
            <person name="Pils B."/>
            <person name="Prigge M."/>
            <person name="Rensing S.A."/>
            <person name="Riano-Pachon D.M."/>
            <person name="Roberts A.W."/>
            <person name="Sato Y."/>
            <person name="Scheller H.V."/>
            <person name="Schulz B."/>
            <person name="Schulz C."/>
            <person name="Shakirov E.V."/>
            <person name="Shibagaki N."/>
            <person name="Shinohara N."/>
            <person name="Shippen D.E."/>
            <person name="Soerensen I."/>
            <person name="Sotooka R."/>
            <person name="Sugimoto N."/>
            <person name="Sugita M."/>
            <person name="Sumikawa N."/>
            <person name="Tanurdzic M."/>
            <person name="Theissen G."/>
            <person name="Ulvskov P."/>
            <person name="Wakazuki S."/>
            <person name="Weng J.K."/>
            <person name="Willats W.W."/>
            <person name="Wipf D."/>
            <person name="Wolf P.G."/>
            <person name="Yang L."/>
            <person name="Zimmer A.D."/>
            <person name="Zhu Q."/>
            <person name="Mitros T."/>
            <person name="Hellsten U."/>
            <person name="Loque D."/>
            <person name="Otillar R."/>
            <person name="Salamov A."/>
            <person name="Schmutz J."/>
            <person name="Shapiro H."/>
            <person name="Lindquist E."/>
            <person name="Lucas S."/>
            <person name="Rokhsar D."/>
            <person name="Grigoriev I.V."/>
        </authorList>
    </citation>
    <scope>NUCLEOTIDE SEQUENCE [LARGE SCALE GENOMIC DNA]</scope>
</reference>
<dbReference type="HOGENOM" id="CLU_881092_0_0_1"/>
<accession>D8S6B2</accession>
<proteinExistence type="predicted"/>
<gene>
    <name evidence="2" type="ORF">SELMODRAFT_418760</name>
</gene>
<dbReference type="Gramene" id="EFJ19911">
    <property type="protein sequence ID" value="EFJ19911"/>
    <property type="gene ID" value="SELMODRAFT_418760"/>
</dbReference>
<dbReference type="KEGG" id="smo:SELMODRAFT_418760"/>
<dbReference type="AlphaFoldDB" id="D8S6B2"/>
<dbReference type="EMBL" id="GL377604">
    <property type="protein sequence ID" value="EFJ19911.1"/>
    <property type="molecule type" value="Genomic_DNA"/>
</dbReference>
<feature type="region of interest" description="Disordered" evidence="1">
    <location>
        <begin position="33"/>
        <end position="56"/>
    </location>
</feature>
<dbReference type="InterPro" id="IPR036770">
    <property type="entry name" value="Ankyrin_rpt-contain_sf"/>
</dbReference>
<dbReference type="Gene3D" id="1.25.40.20">
    <property type="entry name" value="Ankyrin repeat-containing domain"/>
    <property type="match status" value="1"/>
</dbReference>
<dbReference type="Proteomes" id="UP000001514">
    <property type="component" value="Unassembled WGS sequence"/>
</dbReference>
<dbReference type="InterPro" id="IPR002110">
    <property type="entry name" value="Ankyrin_rpt"/>
</dbReference>